<protein>
    <submittedName>
        <fullName evidence="2">Uncharacterized protein</fullName>
    </submittedName>
</protein>
<sequence length="52" mass="6085">MINIYFPCRINITNLCNLNTFLSYCYLTILINLYIVSRISIGKCKMIKMCSI</sequence>
<keyword evidence="1" id="KW-0472">Membrane</keyword>
<proteinExistence type="predicted"/>
<accession>A0A8S5UBJ2</accession>
<dbReference type="EMBL" id="BK016062">
    <property type="protein sequence ID" value="DAF91836.1"/>
    <property type="molecule type" value="Genomic_DNA"/>
</dbReference>
<name>A0A8S5UBJ2_9CAUD</name>
<keyword evidence="1" id="KW-0812">Transmembrane</keyword>
<reference evidence="2" key="1">
    <citation type="journal article" date="2021" name="Proc. Natl. Acad. Sci. U.S.A.">
        <title>A Catalog of Tens of Thousands of Viruses from Human Metagenomes Reveals Hidden Associations with Chronic Diseases.</title>
        <authorList>
            <person name="Tisza M.J."/>
            <person name="Buck C.B."/>
        </authorList>
    </citation>
    <scope>NUCLEOTIDE SEQUENCE</scope>
    <source>
        <strain evidence="2">CtZkC8</strain>
    </source>
</reference>
<evidence type="ECO:0000313" key="2">
    <source>
        <dbReference type="EMBL" id="DAF91836.1"/>
    </source>
</evidence>
<keyword evidence="1" id="KW-1133">Transmembrane helix</keyword>
<evidence type="ECO:0000256" key="1">
    <source>
        <dbReference type="SAM" id="Phobius"/>
    </source>
</evidence>
<organism evidence="2">
    <name type="scientific">Podoviridae sp. ctZkC8</name>
    <dbReference type="NCBI Taxonomy" id="2825259"/>
    <lineage>
        <taxon>Viruses</taxon>
        <taxon>Duplodnaviria</taxon>
        <taxon>Heunggongvirae</taxon>
        <taxon>Uroviricota</taxon>
        <taxon>Caudoviricetes</taxon>
    </lineage>
</organism>
<feature type="transmembrane region" description="Helical" evidence="1">
    <location>
        <begin position="21"/>
        <end position="41"/>
    </location>
</feature>